<evidence type="ECO:0000313" key="2">
    <source>
        <dbReference type="Proteomes" id="UP000472268"/>
    </source>
</evidence>
<gene>
    <name evidence="1" type="primary">PAIP2</name>
</gene>
<dbReference type="Ensembl" id="ENSSSUT00005007115.1">
    <property type="protein sequence ID" value="ENSSSUP00005006154.1"/>
    <property type="gene ID" value="ENSSSUG00005003992.1"/>
</dbReference>
<dbReference type="GO" id="GO:0005737">
    <property type="term" value="C:cytoplasm"/>
    <property type="evidence" value="ECO:0007669"/>
    <property type="project" value="TreeGrafter"/>
</dbReference>
<reference evidence="1 2" key="1">
    <citation type="submission" date="2019-05" db="EMBL/GenBank/DDBJ databases">
        <title>A Chromosome-scale Meerkat (S. suricatta) Genome Assembly.</title>
        <authorList>
            <person name="Dudchenko O."/>
            <person name="Lieberman Aiden E."/>
            <person name="Tung J."/>
            <person name="Barreiro L.B."/>
            <person name="Clutton-Brock T.H."/>
        </authorList>
    </citation>
    <scope>NUCLEOTIDE SEQUENCE [LARGE SCALE GENOMIC DNA]</scope>
</reference>
<reference evidence="1" key="3">
    <citation type="submission" date="2025-09" db="UniProtKB">
        <authorList>
            <consortium name="Ensembl"/>
        </authorList>
    </citation>
    <scope>IDENTIFICATION</scope>
</reference>
<dbReference type="AlphaFoldDB" id="A0A673TAY7"/>
<protein>
    <submittedName>
        <fullName evidence="1">Poly(A) binding protein interacting protein 2</fullName>
    </submittedName>
</protein>
<name>A0A673TAY7_SURSU</name>
<accession>A0A673TAY7</accession>
<organism evidence="1 2">
    <name type="scientific">Suricata suricatta</name>
    <name type="common">Meerkat</name>
    <dbReference type="NCBI Taxonomy" id="37032"/>
    <lineage>
        <taxon>Eukaryota</taxon>
        <taxon>Metazoa</taxon>
        <taxon>Chordata</taxon>
        <taxon>Craniata</taxon>
        <taxon>Vertebrata</taxon>
        <taxon>Euteleostomi</taxon>
        <taxon>Mammalia</taxon>
        <taxon>Eutheria</taxon>
        <taxon>Laurasiatheria</taxon>
        <taxon>Carnivora</taxon>
        <taxon>Feliformia</taxon>
        <taxon>Herpestidae</taxon>
        <taxon>Suricata</taxon>
    </lineage>
</organism>
<sequence length="105" mass="12460">MKDPSRSSTSPSIINEDVIINGHSHEDDNPFAEYMWMENEEEFNRQKRSYGKKNLLNAVSKKCWKKRRNMSGLFQLEISHKLWTKSKTNLMTLLSVMALLWKILW</sequence>
<dbReference type="GO" id="GO:0045947">
    <property type="term" value="P:negative regulation of translational initiation"/>
    <property type="evidence" value="ECO:0007669"/>
    <property type="project" value="InterPro"/>
</dbReference>
<dbReference type="GO" id="GO:0000900">
    <property type="term" value="F:mRNA regulatory element binding translation repressor activity"/>
    <property type="evidence" value="ECO:0007669"/>
    <property type="project" value="InterPro"/>
</dbReference>
<keyword evidence="2" id="KW-1185">Reference proteome</keyword>
<reference evidence="1" key="2">
    <citation type="submission" date="2025-08" db="UniProtKB">
        <authorList>
            <consortium name="Ensembl"/>
        </authorList>
    </citation>
    <scope>IDENTIFICATION</scope>
</reference>
<evidence type="ECO:0000313" key="1">
    <source>
        <dbReference type="Ensembl" id="ENSSSUP00005006154.1"/>
    </source>
</evidence>
<proteinExistence type="predicted"/>
<dbReference type="InterPro" id="IPR040396">
    <property type="entry name" value="PAIP2-like"/>
</dbReference>
<dbReference type="PANTHER" id="PTHR13154">
    <property type="entry name" value="POLYADENYLATE-BINDING PROTEIN-INTERACTING PROTEIN 2"/>
    <property type="match status" value="1"/>
</dbReference>
<dbReference type="Proteomes" id="UP000472268">
    <property type="component" value="Chromosome 6"/>
</dbReference>
<dbReference type="PANTHER" id="PTHR13154:SF2">
    <property type="entry name" value="POLYADENYLATE-BINDING PROTEIN-INTERACTING PROTEIN 2"/>
    <property type="match status" value="1"/>
</dbReference>